<keyword evidence="2 7" id="KW-0132">Cell division</keyword>
<evidence type="ECO:0000259" key="8">
    <source>
        <dbReference type="Pfam" id="PF03775"/>
    </source>
</evidence>
<dbReference type="GO" id="GO:1901891">
    <property type="term" value="P:regulation of cell septum assembly"/>
    <property type="evidence" value="ECO:0007669"/>
    <property type="project" value="InterPro"/>
</dbReference>
<evidence type="ECO:0000313" key="11">
    <source>
        <dbReference type="Proteomes" id="UP000198847"/>
    </source>
</evidence>
<name>A0A1H8NCC0_9FIRM</name>
<evidence type="ECO:0000256" key="5">
    <source>
        <dbReference type="ARBA" id="ARBA00025606"/>
    </source>
</evidence>
<dbReference type="InterPro" id="IPR016098">
    <property type="entry name" value="CAP/MinC_C"/>
</dbReference>
<reference evidence="10 11" key="1">
    <citation type="submission" date="2016-10" db="EMBL/GenBank/DDBJ databases">
        <authorList>
            <person name="de Groot N.N."/>
        </authorList>
    </citation>
    <scope>NUCLEOTIDE SEQUENCE [LARGE SCALE GENOMIC DNA]</scope>
    <source>
        <strain evidence="10 11">DSM 13305</strain>
    </source>
</reference>
<feature type="domain" description="Septum formation inhibitor MinC C-terminal" evidence="8">
    <location>
        <begin position="104"/>
        <end position="202"/>
    </location>
</feature>
<evidence type="ECO:0000256" key="7">
    <source>
        <dbReference type="HAMAP-Rule" id="MF_00267"/>
    </source>
</evidence>
<keyword evidence="4 7" id="KW-0131">Cell cycle</keyword>
<dbReference type="GO" id="GO:0000902">
    <property type="term" value="P:cell morphogenesis"/>
    <property type="evidence" value="ECO:0007669"/>
    <property type="project" value="InterPro"/>
</dbReference>
<dbReference type="HAMAP" id="MF_00267">
    <property type="entry name" value="MinC"/>
    <property type="match status" value="1"/>
</dbReference>
<dbReference type="Proteomes" id="UP000198847">
    <property type="component" value="Unassembled WGS sequence"/>
</dbReference>
<dbReference type="PANTHER" id="PTHR34108">
    <property type="entry name" value="SEPTUM SITE-DETERMINING PROTEIN MINC"/>
    <property type="match status" value="1"/>
</dbReference>
<dbReference type="Gene3D" id="3.30.160.540">
    <property type="match status" value="1"/>
</dbReference>
<evidence type="ECO:0000256" key="3">
    <source>
        <dbReference type="ARBA" id="ARBA00023210"/>
    </source>
</evidence>
<dbReference type="RefSeq" id="WP_091743381.1">
    <property type="nucleotide sequence ID" value="NZ_FODY01000001.1"/>
</dbReference>
<dbReference type="PANTHER" id="PTHR34108:SF1">
    <property type="entry name" value="SEPTUM SITE-DETERMINING PROTEIN MINC"/>
    <property type="match status" value="1"/>
</dbReference>
<evidence type="ECO:0000256" key="6">
    <source>
        <dbReference type="ARBA" id="ARBA00046874"/>
    </source>
</evidence>
<feature type="domain" description="Septum formation inhibitor MinC N-terminal" evidence="9">
    <location>
        <begin position="5"/>
        <end position="75"/>
    </location>
</feature>
<dbReference type="InterPro" id="IPR036145">
    <property type="entry name" value="MinC_C_sf"/>
</dbReference>
<dbReference type="GO" id="GO:0051302">
    <property type="term" value="P:regulation of cell division"/>
    <property type="evidence" value="ECO:0007669"/>
    <property type="project" value="InterPro"/>
</dbReference>
<evidence type="ECO:0000256" key="2">
    <source>
        <dbReference type="ARBA" id="ARBA00022618"/>
    </source>
</evidence>
<evidence type="ECO:0000259" key="9">
    <source>
        <dbReference type="Pfam" id="PF05209"/>
    </source>
</evidence>
<comment type="function">
    <text evidence="5 7">Cell division inhibitor that blocks the formation of polar Z ring septums. Rapidly oscillates between the poles of the cell to destabilize FtsZ filaments that have formed before they mature into polar Z rings. Prevents FtsZ polymerization.</text>
</comment>
<dbReference type="AlphaFoldDB" id="A0A1H8NCC0"/>
<evidence type="ECO:0000256" key="4">
    <source>
        <dbReference type="ARBA" id="ARBA00023306"/>
    </source>
</evidence>
<dbReference type="InterPro" id="IPR005526">
    <property type="entry name" value="Septum_form_inhib_MinC_C"/>
</dbReference>
<dbReference type="GO" id="GO:0000917">
    <property type="term" value="P:division septum assembly"/>
    <property type="evidence" value="ECO:0007669"/>
    <property type="project" value="UniProtKB-KW"/>
</dbReference>
<gene>
    <name evidence="7" type="primary">minC</name>
    <name evidence="10" type="ORF">SAMN04490178_10141</name>
</gene>
<dbReference type="STRING" id="112903.SAMN04490178_10141"/>
<proteinExistence type="inferred from homology"/>
<dbReference type="SUPFAM" id="SSF63848">
    <property type="entry name" value="Cell-division inhibitor MinC, C-terminal domain"/>
    <property type="match status" value="1"/>
</dbReference>
<organism evidence="10 11">
    <name type="scientific">Propionispora vibrioides</name>
    <dbReference type="NCBI Taxonomy" id="112903"/>
    <lineage>
        <taxon>Bacteria</taxon>
        <taxon>Bacillati</taxon>
        <taxon>Bacillota</taxon>
        <taxon>Negativicutes</taxon>
        <taxon>Selenomonadales</taxon>
        <taxon>Sporomusaceae</taxon>
        <taxon>Propionispora</taxon>
    </lineage>
</organism>
<keyword evidence="11" id="KW-1185">Reference proteome</keyword>
<comment type="similarity">
    <text evidence="1 7">Belongs to the MinC family.</text>
</comment>
<sequence>MQEDVIFKGSKTGLQLLLNESADFGEIMQQLRRKLESAAKFFSNGAVVNISSAVRILTPEQQGQLTELFTSHGLSWSITESALSVGVDTALAEATQASVPEELVIKKTLRSGQEIVYSGNIIVFGDINPGAQLIAGGDVIIYGTCRGVVHAGAYGDEQATITANKLMASQIRIAGLIARAPDHIDYPEYVETARVKDGAVIIEPAIL</sequence>
<dbReference type="InterPro" id="IPR013033">
    <property type="entry name" value="MinC"/>
</dbReference>
<dbReference type="Pfam" id="PF05209">
    <property type="entry name" value="MinC_N"/>
    <property type="match status" value="1"/>
</dbReference>
<comment type="subunit">
    <text evidence="6 7">Interacts with MinD and FtsZ.</text>
</comment>
<dbReference type="Pfam" id="PF03775">
    <property type="entry name" value="MinC_C"/>
    <property type="match status" value="1"/>
</dbReference>
<evidence type="ECO:0000256" key="1">
    <source>
        <dbReference type="ARBA" id="ARBA00006291"/>
    </source>
</evidence>
<keyword evidence="3 7" id="KW-0717">Septation</keyword>
<dbReference type="OrthoDB" id="9790810at2"/>
<dbReference type="NCBIfam" id="TIGR01222">
    <property type="entry name" value="minC"/>
    <property type="match status" value="1"/>
</dbReference>
<evidence type="ECO:0000313" key="10">
    <source>
        <dbReference type="EMBL" id="SEO27227.1"/>
    </source>
</evidence>
<protein>
    <recommendedName>
        <fullName evidence="7">Probable septum site-determining protein MinC</fullName>
    </recommendedName>
</protein>
<dbReference type="InterPro" id="IPR007874">
    <property type="entry name" value="MinC_N"/>
</dbReference>
<dbReference type="Gene3D" id="2.160.20.70">
    <property type="match status" value="1"/>
</dbReference>
<dbReference type="EMBL" id="FODY01000001">
    <property type="protein sequence ID" value="SEO27227.1"/>
    <property type="molecule type" value="Genomic_DNA"/>
</dbReference>
<accession>A0A1H8NCC0</accession>